<keyword evidence="5" id="KW-0378">Hydrolase</keyword>
<dbReference type="Gene3D" id="3.30.70.270">
    <property type="match status" value="1"/>
</dbReference>
<dbReference type="CDD" id="cd00130">
    <property type="entry name" value="PAS"/>
    <property type="match status" value="1"/>
</dbReference>
<dbReference type="Gene3D" id="3.30.450.20">
    <property type="entry name" value="PAS domain"/>
    <property type="match status" value="1"/>
</dbReference>
<dbReference type="InterPro" id="IPR013655">
    <property type="entry name" value="PAS_fold_3"/>
</dbReference>
<dbReference type="InterPro" id="IPR043128">
    <property type="entry name" value="Rev_trsase/Diguanyl_cyclase"/>
</dbReference>
<dbReference type="InterPro" id="IPR019494">
    <property type="entry name" value="FIST_C"/>
</dbReference>
<dbReference type="SMART" id="SM01204">
    <property type="entry name" value="FIST_C"/>
    <property type="match status" value="1"/>
</dbReference>
<dbReference type="NCBIfam" id="TIGR00254">
    <property type="entry name" value="GGDEF"/>
    <property type="match status" value="1"/>
</dbReference>
<dbReference type="InterPro" id="IPR029787">
    <property type="entry name" value="Nucleotide_cyclase"/>
</dbReference>
<dbReference type="PANTHER" id="PTHR33121:SF71">
    <property type="entry name" value="OXYGEN SENSOR PROTEIN DOSP"/>
    <property type="match status" value="1"/>
</dbReference>
<dbReference type="Gene3D" id="3.20.20.450">
    <property type="entry name" value="EAL domain"/>
    <property type="match status" value="1"/>
</dbReference>
<dbReference type="Pfam" id="PF08495">
    <property type="entry name" value="FIST"/>
    <property type="match status" value="1"/>
</dbReference>
<evidence type="ECO:0000259" key="2">
    <source>
        <dbReference type="PROSITE" id="PS50113"/>
    </source>
</evidence>
<evidence type="ECO:0000259" key="3">
    <source>
        <dbReference type="PROSITE" id="PS50883"/>
    </source>
</evidence>
<dbReference type="OrthoDB" id="9790732at2"/>
<dbReference type="EMBL" id="CP023275">
    <property type="protein sequence ID" value="ATB68437.1"/>
    <property type="molecule type" value="Genomic_DNA"/>
</dbReference>
<gene>
    <name evidence="5" type="ORF">SJPD1_0308</name>
</gene>
<reference evidence="6" key="1">
    <citation type="submission" date="2017-09" db="EMBL/GenBank/DDBJ databases">
        <title>The complete genome of Sulfurospirillum sp. JPD-1.</title>
        <authorList>
            <person name="Goris T."/>
        </authorList>
    </citation>
    <scope>NUCLEOTIDE SEQUENCE [LARGE SCALE GENOMIC DNA]</scope>
    <source>
        <strain evidence="6">JPD-1</strain>
    </source>
</reference>
<dbReference type="SMART" id="SM00267">
    <property type="entry name" value="GGDEF"/>
    <property type="match status" value="1"/>
</dbReference>
<dbReference type="InterPro" id="IPR000014">
    <property type="entry name" value="PAS"/>
</dbReference>
<protein>
    <submittedName>
        <fullName evidence="5">Diguanylate cyclase</fullName>
        <ecNumber evidence="5">3.1.4.52</ecNumber>
    </submittedName>
</protein>
<dbReference type="GO" id="GO:0071111">
    <property type="term" value="F:cyclic-guanylate-specific phosphodiesterase activity"/>
    <property type="evidence" value="ECO:0007669"/>
    <property type="project" value="UniProtKB-EC"/>
</dbReference>
<sequence length="934" mass="106383">MKSINYKYETLEELEKFSRANFSPNDHLFIQLFCGDFDKIKIASILHFLKLTFPKSVIVGSSTAGEIQEGHIQDNTILLAFCWLEKSVAKAYYFADVNFESGQKAATSILSKETKVCIALAHPFGMDDSEDFLKGFNSLRADMPLSGGNAADKFLFQSAFIICEDQILEQGIVLATLSGKSLHVNSAYSLGWTQIGQELTITKVHKGALYEVDHQPIQKIYQHYLGNDILHNIPSSGMEFPFIKTCDEIEVCRSLIGSNEDGSLIFSGHLDEGEKVHFSIGNVEEIIDKAAHIQEQINEKPVETIFVYSCAVRKRFLQKQLNYEFGLLQQIAPTSGFFTYGEFYHSKHKNQLLNVTTTVLTLSESDYIISHPLGKKPDVDGSTLKSLTHLVNTTQHELDVNMNFLNQYKMILDECCIVSKSDIDGCITYASEPFCKVVGYTEEELLGKTHRMFRPSDADPALYANLWETLKRKEIWKGIVRVVIKSGNVHYLQNTIMPIFDEAGNTLEYLCAHFDITDLIVKEQLIEQHFKDELTGFGNREALFHRLRLDHNTKLLILLNLIGFSEINDYLGYDVGDELLKQIAHFLMKSFNSHADVVFRINGDEFAVLLTSQDIKMISTARDNIKQMIHSLEKKVFIIKGYEVVVRINVGVAKGSSDEIYMQSHVALKEAKTHNQAVVFYEANEILKNKTKHNIQIIQKIKTAIDHDCIVPFFQGIYDNKQHKITKYEVLMRLQEEDRHYLSPYSFLDQAKKTRLYGKLTKIMINKSFEYLKDFKVDFSINLTKGDILSTSVKECLYDNIKKYQCAHRVILEIVESEGIENFSEITAFIREVKQLGCRIAIDDFGTGYSNFAYLVKLEVDIIKIDGSLIKDIDTNEISAMTVETIISFAQKMGYEIVAEFVDRESIQEKLLSLHVDFSQGYLFSKPSPIISSF</sequence>
<dbReference type="CDD" id="cd01949">
    <property type="entry name" value="GGDEF"/>
    <property type="match status" value="1"/>
</dbReference>
<dbReference type="Pfam" id="PF00990">
    <property type="entry name" value="GGDEF"/>
    <property type="match status" value="1"/>
</dbReference>
<dbReference type="PANTHER" id="PTHR33121">
    <property type="entry name" value="CYCLIC DI-GMP PHOSPHODIESTERASE PDEF"/>
    <property type="match status" value="1"/>
</dbReference>
<feature type="domain" description="PAC" evidence="2">
    <location>
        <begin position="476"/>
        <end position="528"/>
    </location>
</feature>
<dbReference type="RefSeq" id="WP_096045660.1">
    <property type="nucleotide sequence ID" value="NZ_CP023275.1"/>
</dbReference>
<dbReference type="InterPro" id="IPR035965">
    <property type="entry name" value="PAS-like_dom_sf"/>
</dbReference>
<evidence type="ECO:0000313" key="6">
    <source>
        <dbReference type="Proteomes" id="UP000217349"/>
    </source>
</evidence>
<dbReference type="KEGG" id="sulj:SJPD1_0308"/>
<dbReference type="Proteomes" id="UP000217349">
    <property type="component" value="Chromosome"/>
</dbReference>
<dbReference type="CDD" id="cd01948">
    <property type="entry name" value="EAL"/>
    <property type="match status" value="1"/>
</dbReference>
<dbReference type="SUPFAM" id="SSF141868">
    <property type="entry name" value="EAL domain-like"/>
    <property type="match status" value="1"/>
</dbReference>
<dbReference type="SMART" id="SM00897">
    <property type="entry name" value="FIST"/>
    <property type="match status" value="1"/>
</dbReference>
<accession>A0A290HAD4</accession>
<dbReference type="PROSITE" id="PS50883">
    <property type="entry name" value="EAL"/>
    <property type="match status" value="1"/>
</dbReference>
<evidence type="ECO:0000259" key="4">
    <source>
        <dbReference type="PROSITE" id="PS50887"/>
    </source>
</evidence>
<dbReference type="Pfam" id="PF10442">
    <property type="entry name" value="FIST_C"/>
    <property type="match status" value="1"/>
</dbReference>
<dbReference type="InterPro" id="IPR035919">
    <property type="entry name" value="EAL_sf"/>
</dbReference>
<dbReference type="SMART" id="SM00052">
    <property type="entry name" value="EAL"/>
    <property type="match status" value="1"/>
</dbReference>
<feature type="domain" description="GGDEF" evidence="4">
    <location>
        <begin position="552"/>
        <end position="682"/>
    </location>
</feature>
<dbReference type="InterPro" id="IPR000700">
    <property type="entry name" value="PAS-assoc_C"/>
</dbReference>
<feature type="domain" description="PAS" evidence="1">
    <location>
        <begin position="422"/>
        <end position="473"/>
    </location>
</feature>
<proteinExistence type="predicted"/>
<dbReference type="InterPro" id="IPR013702">
    <property type="entry name" value="FIST_domain_N"/>
</dbReference>
<dbReference type="Pfam" id="PF08447">
    <property type="entry name" value="PAS_3"/>
    <property type="match status" value="1"/>
</dbReference>
<dbReference type="InterPro" id="IPR001633">
    <property type="entry name" value="EAL_dom"/>
</dbReference>
<dbReference type="AlphaFoldDB" id="A0A290HAD4"/>
<dbReference type="PROSITE" id="PS50887">
    <property type="entry name" value="GGDEF"/>
    <property type="match status" value="1"/>
</dbReference>
<dbReference type="PROSITE" id="PS50112">
    <property type="entry name" value="PAS"/>
    <property type="match status" value="1"/>
</dbReference>
<dbReference type="InterPro" id="IPR000160">
    <property type="entry name" value="GGDEF_dom"/>
</dbReference>
<evidence type="ECO:0000313" key="5">
    <source>
        <dbReference type="EMBL" id="ATB68437.1"/>
    </source>
</evidence>
<feature type="domain" description="EAL" evidence="3">
    <location>
        <begin position="694"/>
        <end position="934"/>
    </location>
</feature>
<dbReference type="SUPFAM" id="SSF55785">
    <property type="entry name" value="PYP-like sensor domain (PAS domain)"/>
    <property type="match status" value="1"/>
</dbReference>
<organism evidence="5 6">
    <name type="scientific">Sulfurospirillum diekertiae</name>
    <dbReference type="NCBI Taxonomy" id="1854492"/>
    <lineage>
        <taxon>Bacteria</taxon>
        <taxon>Pseudomonadati</taxon>
        <taxon>Campylobacterota</taxon>
        <taxon>Epsilonproteobacteria</taxon>
        <taxon>Campylobacterales</taxon>
        <taxon>Sulfurospirillaceae</taxon>
        <taxon>Sulfurospirillum</taxon>
    </lineage>
</organism>
<dbReference type="NCBIfam" id="TIGR00229">
    <property type="entry name" value="sensory_box"/>
    <property type="match status" value="1"/>
</dbReference>
<name>A0A290HAD4_9BACT</name>
<dbReference type="PROSITE" id="PS50113">
    <property type="entry name" value="PAC"/>
    <property type="match status" value="1"/>
</dbReference>
<dbReference type="SUPFAM" id="SSF55073">
    <property type="entry name" value="Nucleotide cyclase"/>
    <property type="match status" value="1"/>
</dbReference>
<dbReference type="Pfam" id="PF00563">
    <property type="entry name" value="EAL"/>
    <property type="match status" value="1"/>
</dbReference>
<dbReference type="InterPro" id="IPR050706">
    <property type="entry name" value="Cyclic-di-GMP_PDE-like"/>
</dbReference>
<dbReference type="EC" id="3.1.4.52" evidence="5"/>
<evidence type="ECO:0000259" key="1">
    <source>
        <dbReference type="PROSITE" id="PS50112"/>
    </source>
</evidence>